<dbReference type="AlphaFoldDB" id="A0A9D2L5L5"/>
<dbReference type="Gene3D" id="3.90.70.10">
    <property type="entry name" value="Cysteine proteinases"/>
    <property type="match status" value="1"/>
</dbReference>
<dbReference type="Pfam" id="PF00112">
    <property type="entry name" value="Peptidase_C1"/>
    <property type="match status" value="1"/>
</dbReference>
<comment type="similarity">
    <text evidence="1">Belongs to the peptidase C1 family.</text>
</comment>
<gene>
    <name evidence="3" type="ORF">H9716_00780</name>
</gene>
<dbReference type="Pfam" id="PF18560">
    <property type="entry name" value="Lectin_like"/>
    <property type="match status" value="1"/>
</dbReference>
<reference evidence="3" key="2">
    <citation type="submission" date="2021-04" db="EMBL/GenBank/DDBJ databases">
        <authorList>
            <person name="Gilroy R."/>
        </authorList>
    </citation>
    <scope>NUCLEOTIDE SEQUENCE</scope>
    <source>
        <strain evidence="3">CHK188-4685</strain>
    </source>
</reference>
<dbReference type="SUPFAM" id="SSF54001">
    <property type="entry name" value="Cysteine proteinases"/>
    <property type="match status" value="1"/>
</dbReference>
<evidence type="ECO:0000259" key="2">
    <source>
        <dbReference type="SMART" id="SM00645"/>
    </source>
</evidence>
<reference evidence="3" key="1">
    <citation type="journal article" date="2021" name="PeerJ">
        <title>Extensive microbial diversity within the chicken gut microbiome revealed by metagenomics and culture.</title>
        <authorList>
            <person name="Gilroy R."/>
            <person name="Ravi A."/>
            <person name="Getino M."/>
            <person name="Pursley I."/>
            <person name="Horton D.L."/>
            <person name="Alikhan N.F."/>
            <person name="Baker D."/>
            <person name="Gharbi K."/>
            <person name="Hall N."/>
            <person name="Watson M."/>
            <person name="Adriaenssens E.M."/>
            <person name="Foster-Nyarko E."/>
            <person name="Jarju S."/>
            <person name="Secka A."/>
            <person name="Antonio M."/>
            <person name="Oren A."/>
            <person name="Chaudhuri R.R."/>
            <person name="La Ragione R."/>
            <person name="Hildebrand F."/>
            <person name="Pallen M.J."/>
        </authorList>
    </citation>
    <scope>NUCLEOTIDE SEQUENCE</scope>
    <source>
        <strain evidence="3">CHK188-4685</strain>
    </source>
</reference>
<dbReference type="SMART" id="SM00645">
    <property type="entry name" value="Pept_C1"/>
    <property type="match status" value="1"/>
</dbReference>
<sequence length="409" mass="45446">MPGQEVMPRFFGWEETALPEFYDGRQEGRVPPVRDQGNLGTCWAFASLTALEAALMPQEQLEFSVDHMTLHNSFSLPQDAGGEYSMSMAYLLAWQGPVLEEQDPYGDGISPDGLSPCKHVQEIQILPRKDYEAVKRAVYLAGGVQSSLYTDMTETQRDSRYYSEAFNSYCYEGQEKPNHDSVIIGWDDHFPRENFNVEPEGDGAFLCTNSWGAGFGDEGVFYVSYYDPNIGASGIVYTGVEPADNYDRLCQADLCGWMGQIGYGEETAWFANAYETKGQERLLAAGFYATREQTSYELYVARHLEREGTAALSSPVYAGCGKMEYEGFYTVPLDFGVDLDAGEKFAIMVKITTPGAVHPAAIEYDGGNGIAQVDLTDGEGYLSSDGVNWERVEDTMNCNLCLKAYLDHR</sequence>
<evidence type="ECO:0000313" key="4">
    <source>
        <dbReference type="Proteomes" id="UP000886804"/>
    </source>
</evidence>
<organism evidence="3 4">
    <name type="scientific">Candidatus Enterocloster faecavium</name>
    <dbReference type="NCBI Taxonomy" id="2838560"/>
    <lineage>
        <taxon>Bacteria</taxon>
        <taxon>Bacillati</taxon>
        <taxon>Bacillota</taxon>
        <taxon>Clostridia</taxon>
        <taxon>Lachnospirales</taxon>
        <taxon>Lachnospiraceae</taxon>
        <taxon>Enterocloster</taxon>
    </lineage>
</organism>
<proteinExistence type="inferred from homology"/>
<evidence type="ECO:0000313" key="3">
    <source>
        <dbReference type="EMBL" id="HJB06389.1"/>
    </source>
</evidence>
<name>A0A9D2L5L5_9FIRM</name>
<dbReference type="PROSITE" id="PS00139">
    <property type="entry name" value="THIOL_PROTEASE_CYS"/>
    <property type="match status" value="1"/>
</dbReference>
<dbReference type="CDD" id="cd02619">
    <property type="entry name" value="Peptidase_C1"/>
    <property type="match status" value="1"/>
</dbReference>
<dbReference type="PANTHER" id="PTHR12411">
    <property type="entry name" value="CYSTEINE PROTEASE FAMILY C1-RELATED"/>
    <property type="match status" value="1"/>
</dbReference>
<dbReference type="Proteomes" id="UP000886804">
    <property type="component" value="Unassembled WGS sequence"/>
</dbReference>
<dbReference type="EMBL" id="DWYS01000010">
    <property type="protein sequence ID" value="HJB06389.1"/>
    <property type="molecule type" value="Genomic_DNA"/>
</dbReference>
<dbReference type="GO" id="GO:0006508">
    <property type="term" value="P:proteolysis"/>
    <property type="evidence" value="ECO:0007669"/>
    <property type="project" value="InterPro"/>
</dbReference>
<dbReference type="InterPro" id="IPR013128">
    <property type="entry name" value="Peptidase_C1A"/>
</dbReference>
<comment type="caution">
    <text evidence="3">The sequence shown here is derived from an EMBL/GenBank/DDBJ whole genome shotgun (WGS) entry which is preliminary data.</text>
</comment>
<dbReference type="InterPro" id="IPR040528">
    <property type="entry name" value="Lectin-like"/>
</dbReference>
<dbReference type="InterPro" id="IPR000668">
    <property type="entry name" value="Peptidase_C1A_C"/>
</dbReference>
<feature type="domain" description="Peptidase C1A papain C-terminal" evidence="2">
    <location>
        <begin position="18"/>
        <end position="243"/>
    </location>
</feature>
<protein>
    <submittedName>
        <fullName evidence="3">Peptidase C1</fullName>
    </submittedName>
</protein>
<dbReference type="GO" id="GO:0008234">
    <property type="term" value="F:cysteine-type peptidase activity"/>
    <property type="evidence" value="ECO:0007669"/>
    <property type="project" value="InterPro"/>
</dbReference>
<evidence type="ECO:0000256" key="1">
    <source>
        <dbReference type="ARBA" id="ARBA00008455"/>
    </source>
</evidence>
<dbReference type="InterPro" id="IPR000169">
    <property type="entry name" value="Pept_cys_AS"/>
</dbReference>
<dbReference type="InterPro" id="IPR038765">
    <property type="entry name" value="Papain-like_cys_pep_sf"/>
</dbReference>
<accession>A0A9D2L5L5</accession>